<keyword evidence="2" id="KW-1185">Reference proteome</keyword>
<name>A0A9D3Y4C1_DREPO</name>
<sequence>MAAYLSWPDKQMKLFATRASYQPEFYLYFGHNQPLQPQIDYADDDSVKLDRLRRQEYGNLGRKGRRLERGDSRDTLGLGSLRTGNWPLRRTSGRTWIAPTFCLL</sequence>
<organism evidence="1 2">
    <name type="scientific">Dreissena polymorpha</name>
    <name type="common">Zebra mussel</name>
    <name type="synonym">Mytilus polymorpha</name>
    <dbReference type="NCBI Taxonomy" id="45954"/>
    <lineage>
        <taxon>Eukaryota</taxon>
        <taxon>Metazoa</taxon>
        <taxon>Spiralia</taxon>
        <taxon>Lophotrochozoa</taxon>
        <taxon>Mollusca</taxon>
        <taxon>Bivalvia</taxon>
        <taxon>Autobranchia</taxon>
        <taxon>Heteroconchia</taxon>
        <taxon>Euheterodonta</taxon>
        <taxon>Imparidentia</taxon>
        <taxon>Neoheterodontei</taxon>
        <taxon>Myida</taxon>
        <taxon>Dreissenoidea</taxon>
        <taxon>Dreissenidae</taxon>
        <taxon>Dreissena</taxon>
    </lineage>
</organism>
<evidence type="ECO:0000313" key="2">
    <source>
        <dbReference type="Proteomes" id="UP000828390"/>
    </source>
</evidence>
<accession>A0A9D3Y4C1</accession>
<reference evidence="1" key="2">
    <citation type="submission" date="2020-11" db="EMBL/GenBank/DDBJ databases">
        <authorList>
            <person name="McCartney M.A."/>
            <person name="Auch B."/>
            <person name="Kono T."/>
            <person name="Mallez S."/>
            <person name="Becker A."/>
            <person name="Gohl D.M."/>
            <person name="Silverstein K.A.T."/>
            <person name="Koren S."/>
            <person name="Bechman K.B."/>
            <person name="Herman A."/>
            <person name="Abrahante J.E."/>
            <person name="Garbe J."/>
        </authorList>
    </citation>
    <scope>NUCLEOTIDE SEQUENCE</scope>
    <source>
        <strain evidence="1">Duluth1</strain>
        <tissue evidence="1">Whole animal</tissue>
    </source>
</reference>
<dbReference type="EMBL" id="JAIWYP010000016">
    <property type="protein sequence ID" value="KAH3693663.1"/>
    <property type="molecule type" value="Genomic_DNA"/>
</dbReference>
<dbReference type="AlphaFoldDB" id="A0A9D3Y4C1"/>
<comment type="caution">
    <text evidence="1">The sequence shown here is derived from an EMBL/GenBank/DDBJ whole genome shotgun (WGS) entry which is preliminary data.</text>
</comment>
<evidence type="ECO:0000313" key="1">
    <source>
        <dbReference type="EMBL" id="KAH3693663.1"/>
    </source>
</evidence>
<reference evidence="1" key="1">
    <citation type="journal article" date="2019" name="bioRxiv">
        <title>The Genome of the Zebra Mussel, Dreissena polymorpha: A Resource for Invasive Species Research.</title>
        <authorList>
            <person name="McCartney M.A."/>
            <person name="Auch B."/>
            <person name="Kono T."/>
            <person name="Mallez S."/>
            <person name="Zhang Y."/>
            <person name="Obille A."/>
            <person name="Becker A."/>
            <person name="Abrahante J.E."/>
            <person name="Garbe J."/>
            <person name="Badalamenti J.P."/>
            <person name="Herman A."/>
            <person name="Mangelson H."/>
            <person name="Liachko I."/>
            <person name="Sullivan S."/>
            <person name="Sone E.D."/>
            <person name="Koren S."/>
            <person name="Silverstein K.A.T."/>
            <person name="Beckman K.B."/>
            <person name="Gohl D.M."/>
        </authorList>
    </citation>
    <scope>NUCLEOTIDE SEQUENCE</scope>
    <source>
        <strain evidence="1">Duluth1</strain>
        <tissue evidence="1">Whole animal</tissue>
    </source>
</reference>
<protein>
    <submittedName>
        <fullName evidence="1">Uncharacterized protein</fullName>
    </submittedName>
</protein>
<dbReference type="Proteomes" id="UP000828390">
    <property type="component" value="Unassembled WGS sequence"/>
</dbReference>
<gene>
    <name evidence="1" type="ORF">DPMN_081103</name>
</gene>
<proteinExistence type="predicted"/>